<keyword evidence="2" id="KW-1185">Reference proteome</keyword>
<accession>A0A2N7UBU1</accession>
<evidence type="ECO:0000313" key="1">
    <source>
        <dbReference type="EMBL" id="PMR77875.1"/>
    </source>
</evidence>
<sequence>MLIYDSQAMRDFIGIDLAIESVPDATTLLAVGLPAARGDSRPEVTRKQPLTRRICSAVASATQKRIDQRFLNACKVPIRRLNVLLTGCWRE</sequence>
<protein>
    <submittedName>
        <fullName evidence="1">Uncharacterized protein</fullName>
    </submittedName>
</protein>
<reference evidence="1 2" key="1">
    <citation type="submission" date="2018-01" db="EMBL/GenBank/DDBJ databases">
        <title>Halomonas endophytica sp. nov., isolated from storage liquid in the stems of Populus euphratica.</title>
        <authorList>
            <person name="Chen C."/>
        </authorList>
    </citation>
    <scope>NUCLEOTIDE SEQUENCE [LARGE SCALE GENOMIC DNA]</scope>
    <source>
        <strain evidence="1 2">MC28</strain>
    </source>
</reference>
<dbReference type="Proteomes" id="UP000235803">
    <property type="component" value="Unassembled WGS sequence"/>
</dbReference>
<comment type="caution">
    <text evidence="1">The sequence shown here is derived from an EMBL/GenBank/DDBJ whole genome shotgun (WGS) entry which is preliminary data.</text>
</comment>
<dbReference type="AlphaFoldDB" id="A0A2N7UBU1"/>
<proteinExistence type="predicted"/>
<evidence type="ECO:0000313" key="2">
    <source>
        <dbReference type="Proteomes" id="UP000235803"/>
    </source>
</evidence>
<gene>
    <name evidence="1" type="ORF">C1H69_00745</name>
</gene>
<organism evidence="1 2">
    <name type="scientific">Billgrantia endophytica</name>
    <dbReference type="NCBI Taxonomy" id="2033802"/>
    <lineage>
        <taxon>Bacteria</taxon>
        <taxon>Pseudomonadati</taxon>
        <taxon>Pseudomonadota</taxon>
        <taxon>Gammaproteobacteria</taxon>
        <taxon>Oceanospirillales</taxon>
        <taxon>Halomonadaceae</taxon>
        <taxon>Billgrantia</taxon>
    </lineage>
</organism>
<name>A0A2N7UBU1_9GAMM</name>
<dbReference type="EMBL" id="PNRF01000002">
    <property type="protein sequence ID" value="PMR77875.1"/>
    <property type="molecule type" value="Genomic_DNA"/>
</dbReference>
<dbReference type="OrthoDB" id="9774608at2"/>